<dbReference type="Gene3D" id="1.25.40.10">
    <property type="entry name" value="Tetratricopeptide repeat domain"/>
    <property type="match status" value="3"/>
</dbReference>
<dbReference type="InterPro" id="IPR059179">
    <property type="entry name" value="MLKL-like_MCAfunc"/>
</dbReference>
<dbReference type="AlphaFoldDB" id="A0AAD7GA03"/>
<dbReference type="Proteomes" id="UP001221757">
    <property type="component" value="Unassembled WGS sequence"/>
</dbReference>
<dbReference type="PROSITE" id="PS00107">
    <property type="entry name" value="PROTEIN_KINASE_ATP"/>
    <property type="match status" value="1"/>
</dbReference>
<organism evidence="6 7">
    <name type="scientific">Mycena rosella</name>
    <name type="common">Pink bonnet</name>
    <name type="synonym">Agaricus rosellus</name>
    <dbReference type="NCBI Taxonomy" id="1033263"/>
    <lineage>
        <taxon>Eukaryota</taxon>
        <taxon>Fungi</taxon>
        <taxon>Dikarya</taxon>
        <taxon>Basidiomycota</taxon>
        <taxon>Agaricomycotina</taxon>
        <taxon>Agaricomycetes</taxon>
        <taxon>Agaricomycetidae</taxon>
        <taxon>Agaricales</taxon>
        <taxon>Marasmiineae</taxon>
        <taxon>Mycenaceae</taxon>
        <taxon>Mycena</taxon>
    </lineage>
</organism>
<sequence length="934" mass="105254">MSVEAALHAVLAEVPVPGLSSAFNLFRFIVSSVQAVKESKKQLEVLAKGVGELLSTLNAQFKGSRLVAANCVKPLADLESLLQCIHRFVQRERDKAFLKSLLSKDSRINQIESFYRRIGLTVGAFHISSLLSVQDMLRNNETARIDDAGMLNAQLRGLQQNQDDLRNVLEINHNNMFAMMAALQRRLNVAPGNDQEQNFYSHTLQYLTSMSGRSVQLEDWMVASYDVEYGPEIGVGGFGKVYRGTWNRMEVAIKVLQNVAGVKANVVLLRKEVNIWLNLRHPHILQFLGANTLDDSPFLVMPYIPYNARQFLEQRPTFDPLYILRDVSLALQFMHSKRICHGDLKGVNILVEKSGRALLCDFGLSRIKADATSRAAHTASTVIAGSRNWMAPELLAGSSPKMPSDIYAFGMTLFELYTDETPLVNIAHTDFIELVFRSGVRPERPDLEDVPKLTDSLWTLAEKCWLQDAKARPTAGQIHALVVDIISETPVPSPGEHMIDSPGGTETRNHNHNLPGDIEASSKDQQEKLSAMSKKLANAHYDADQYKEAEELYPEVVKTQKHVLGADHPDTLLSMARLVYTYNELGKWKEAEELGLEVLEKRKQVLGVDHPYTLISMFTLAITCSQLGKWKHAEELELDVVKRQKQVLGADHPDTLRSMANLAITYKELEKWTQANQLGLEVFKRRTQALGINHPDTLRSMANLAITYNDLEKWKQAERFGQEVVERRKHVLGADHPDTLISMFNLAIAHSHLGKWDRAKELEQEVVKQWKRVLGADHPDTLQAMHNLAITCNSEELGLEVVKRRKQVLGVDHPDTLCSMANLASTYNYLRKWKEAEELGLDVVKTQKRVLGADHPDTFMSMLELAITCGKLGKWKEAEELELEVVKTRKQVLGADHPDTLIAMSNLVMIYRELGKHNDAEALSKTIKDIRKWS</sequence>
<keyword evidence="1" id="KW-0808">Transferase</keyword>
<dbReference type="PANTHER" id="PTHR46082:SF11">
    <property type="entry name" value="AAA+ ATPASE DOMAIN-CONTAINING PROTEIN-RELATED"/>
    <property type="match status" value="1"/>
</dbReference>
<dbReference type="SMART" id="SM00220">
    <property type="entry name" value="S_TKc"/>
    <property type="match status" value="1"/>
</dbReference>
<dbReference type="EMBL" id="JARKIE010000175">
    <property type="protein sequence ID" value="KAJ7671144.1"/>
    <property type="molecule type" value="Genomic_DNA"/>
</dbReference>
<proteinExistence type="predicted"/>
<dbReference type="CDD" id="cd21037">
    <property type="entry name" value="MLKL_NTD"/>
    <property type="match status" value="1"/>
</dbReference>
<dbReference type="InterPro" id="IPR000719">
    <property type="entry name" value="Prot_kinase_dom"/>
</dbReference>
<dbReference type="PROSITE" id="PS00108">
    <property type="entry name" value="PROTEIN_KINASE_ST"/>
    <property type="match status" value="1"/>
</dbReference>
<feature type="binding site" evidence="4">
    <location>
        <position position="254"/>
    </location>
    <ligand>
        <name>ATP</name>
        <dbReference type="ChEBI" id="CHEBI:30616"/>
    </ligand>
</feature>
<feature type="domain" description="Protein kinase" evidence="5">
    <location>
        <begin position="227"/>
        <end position="482"/>
    </location>
</feature>
<dbReference type="PANTHER" id="PTHR46082">
    <property type="entry name" value="ATP/GTP-BINDING PROTEIN-RELATED"/>
    <property type="match status" value="1"/>
</dbReference>
<protein>
    <recommendedName>
        <fullName evidence="5">Protein kinase domain-containing protein</fullName>
    </recommendedName>
</protein>
<keyword evidence="1" id="KW-0723">Serine/threonine-protein kinase</keyword>
<keyword evidence="2 4" id="KW-0547">Nucleotide-binding</keyword>
<dbReference type="InterPro" id="IPR017441">
    <property type="entry name" value="Protein_kinase_ATP_BS"/>
</dbReference>
<accession>A0AAD7GA03</accession>
<evidence type="ECO:0000313" key="7">
    <source>
        <dbReference type="Proteomes" id="UP001221757"/>
    </source>
</evidence>
<dbReference type="SUPFAM" id="SSF56112">
    <property type="entry name" value="Protein kinase-like (PK-like)"/>
    <property type="match status" value="1"/>
</dbReference>
<dbReference type="Pfam" id="PF13374">
    <property type="entry name" value="TPR_10"/>
    <property type="match status" value="8"/>
</dbReference>
<evidence type="ECO:0000256" key="3">
    <source>
        <dbReference type="ARBA" id="ARBA00022840"/>
    </source>
</evidence>
<dbReference type="Pfam" id="PF07714">
    <property type="entry name" value="PK_Tyr_Ser-Thr"/>
    <property type="match status" value="1"/>
</dbReference>
<dbReference type="Gene3D" id="1.20.930.20">
    <property type="entry name" value="Adaptor protein Cbl, N-terminal domain"/>
    <property type="match status" value="1"/>
</dbReference>
<comment type="caution">
    <text evidence="6">The sequence shown here is derived from an EMBL/GenBank/DDBJ whole genome shotgun (WGS) entry which is preliminary data.</text>
</comment>
<dbReference type="GO" id="GO:0007166">
    <property type="term" value="P:cell surface receptor signaling pathway"/>
    <property type="evidence" value="ECO:0007669"/>
    <property type="project" value="InterPro"/>
</dbReference>
<evidence type="ECO:0000256" key="4">
    <source>
        <dbReference type="PROSITE-ProRule" id="PRU10141"/>
    </source>
</evidence>
<keyword evidence="7" id="KW-1185">Reference proteome</keyword>
<gene>
    <name evidence="6" type="ORF">B0H17DRAFT_1209097</name>
</gene>
<dbReference type="InterPro" id="IPR036537">
    <property type="entry name" value="Adaptor_Cbl_N_dom_sf"/>
</dbReference>
<dbReference type="GO" id="GO:0005524">
    <property type="term" value="F:ATP binding"/>
    <property type="evidence" value="ECO:0007669"/>
    <property type="project" value="UniProtKB-UniRule"/>
</dbReference>
<keyword evidence="1" id="KW-0418">Kinase</keyword>
<dbReference type="PROSITE" id="PS50011">
    <property type="entry name" value="PROTEIN_KINASE_DOM"/>
    <property type="match status" value="1"/>
</dbReference>
<dbReference type="GO" id="GO:0004674">
    <property type="term" value="F:protein serine/threonine kinase activity"/>
    <property type="evidence" value="ECO:0007669"/>
    <property type="project" value="UniProtKB-KW"/>
</dbReference>
<keyword evidence="3 4" id="KW-0067">ATP-binding</keyword>
<evidence type="ECO:0000256" key="2">
    <source>
        <dbReference type="ARBA" id="ARBA00022741"/>
    </source>
</evidence>
<dbReference type="Gene3D" id="1.10.510.10">
    <property type="entry name" value="Transferase(Phosphotransferase) domain 1"/>
    <property type="match status" value="1"/>
</dbReference>
<evidence type="ECO:0000313" key="6">
    <source>
        <dbReference type="EMBL" id="KAJ7671144.1"/>
    </source>
</evidence>
<dbReference type="InterPro" id="IPR011009">
    <property type="entry name" value="Kinase-like_dom_sf"/>
</dbReference>
<dbReference type="Pfam" id="PF13424">
    <property type="entry name" value="TPR_12"/>
    <property type="match status" value="1"/>
</dbReference>
<dbReference type="InterPro" id="IPR053137">
    <property type="entry name" value="NLR-like"/>
</dbReference>
<evidence type="ECO:0000259" key="5">
    <source>
        <dbReference type="PROSITE" id="PS50011"/>
    </source>
</evidence>
<reference evidence="6" key="1">
    <citation type="submission" date="2023-03" db="EMBL/GenBank/DDBJ databases">
        <title>Massive genome expansion in bonnet fungi (Mycena s.s.) driven by repeated elements and novel gene families across ecological guilds.</title>
        <authorList>
            <consortium name="Lawrence Berkeley National Laboratory"/>
            <person name="Harder C.B."/>
            <person name="Miyauchi S."/>
            <person name="Viragh M."/>
            <person name="Kuo A."/>
            <person name="Thoen E."/>
            <person name="Andreopoulos B."/>
            <person name="Lu D."/>
            <person name="Skrede I."/>
            <person name="Drula E."/>
            <person name="Henrissat B."/>
            <person name="Morin E."/>
            <person name="Kohler A."/>
            <person name="Barry K."/>
            <person name="LaButti K."/>
            <person name="Morin E."/>
            <person name="Salamov A."/>
            <person name="Lipzen A."/>
            <person name="Mereny Z."/>
            <person name="Hegedus B."/>
            <person name="Baldrian P."/>
            <person name="Stursova M."/>
            <person name="Weitz H."/>
            <person name="Taylor A."/>
            <person name="Grigoriev I.V."/>
            <person name="Nagy L.G."/>
            <person name="Martin F."/>
            <person name="Kauserud H."/>
        </authorList>
    </citation>
    <scope>NUCLEOTIDE SEQUENCE</scope>
    <source>
        <strain evidence="6">CBHHK067</strain>
    </source>
</reference>
<evidence type="ECO:0000256" key="1">
    <source>
        <dbReference type="ARBA" id="ARBA00022527"/>
    </source>
</evidence>
<name>A0AAD7GA03_MYCRO</name>
<dbReference type="SUPFAM" id="SSF48452">
    <property type="entry name" value="TPR-like"/>
    <property type="match status" value="3"/>
</dbReference>
<dbReference type="InterPro" id="IPR011990">
    <property type="entry name" value="TPR-like_helical_dom_sf"/>
</dbReference>
<dbReference type="InterPro" id="IPR001245">
    <property type="entry name" value="Ser-Thr/Tyr_kinase_cat_dom"/>
</dbReference>
<dbReference type="InterPro" id="IPR008271">
    <property type="entry name" value="Ser/Thr_kinase_AS"/>
</dbReference>